<comment type="caution">
    <text evidence="2">The sequence shown here is derived from an EMBL/GenBank/DDBJ whole genome shotgun (WGS) entry which is preliminary data.</text>
</comment>
<name>A0A5B6VE66_9ROSI</name>
<dbReference type="InterPro" id="IPR013103">
    <property type="entry name" value="RVT_2"/>
</dbReference>
<dbReference type="AlphaFoldDB" id="A0A5B6VE66"/>
<evidence type="ECO:0000313" key="2">
    <source>
        <dbReference type="EMBL" id="KAA3467351.1"/>
    </source>
</evidence>
<evidence type="ECO:0000259" key="1">
    <source>
        <dbReference type="Pfam" id="PF07727"/>
    </source>
</evidence>
<dbReference type="OrthoDB" id="128382at2759"/>
<accession>A0A5B6VE66</accession>
<proteinExistence type="predicted"/>
<sequence length="81" mass="9772">MKEGFEKCDYEHTLFIKRRDMKIVMTQNLYVDDLIISGNDEQMIIEFKNSMNNEFDMIDLERMRYFFGIEVLQKSDGIFIS</sequence>
<organism evidence="2 3">
    <name type="scientific">Gossypium australe</name>
    <dbReference type="NCBI Taxonomy" id="47621"/>
    <lineage>
        <taxon>Eukaryota</taxon>
        <taxon>Viridiplantae</taxon>
        <taxon>Streptophyta</taxon>
        <taxon>Embryophyta</taxon>
        <taxon>Tracheophyta</taxon>
        <taxon>Spermatophyta</taxon>
        <taxon>Magnoliopsida</taxon>
        <taxon>eudicotyledons</taxon>
        <taxon>Gunneridae</taxon>
        <taxon>Pentapetalae</taxon>
        <taxon>rosids</taxon>
        <taxon>malvids</taxon>
        <taxon>Malvales</taxon>
        <taxon>Malvaceae</taxon>
        <taxon>Malvoideae</taxon>
        <taxon>Gossypium</taxon>
    </lineage>
</organism>
<gene>
    <name evidence="2" type="ORF">EPI10_002372</name>
</gene>
<keyword evidence="3" id="KW-1185">Reference proteome</keyword>
<reference evidence="3" key="1">
    <citation type="journal article" date="2019" name="Plant Biotechnol. J.">
        <title>Genome sequencing of the Australian wild diploid species Gossypium australe highlights disease resistance and delayed gland morphogenesis.</title>
        <authorList>
            <person name="Cai Y."/>
            <person name="Cai X."/>
            <person name="Wang Q."/>
            <person name="Wang P."/>
            <person name="Zhang Y."/>
            <person name="Cai C."/>
            <person name="Xu Y."/>
            <person name="Wang K."/>
            <person name="Zhou Z."/>
            <person name="Wang C."/>
            <person name="Geng S."/>
            <person name="Li B."/>
            <person name="Dong Q."/>
            <person name="Hou Y."/>
            <person name="Wang H."/>
            <person name="Ai P."/>
            <person name="Liu Z."/>
            <person name="Yi F."/>
            <person name="Sun M."/>
            <person name="An G."/>
            <person name="Cheng J."/>
            <person name="Zhang Y."/>
            <person name="Shi Q."/>
            <person name="Xie Y."/>
            <person name="Shi X."/>
            <person name="Chang Y."/>
            <person name="Huang F."/>
            <person name="Chen Y."/>
            <person name="Hong S."/>
            <person name="Mi L."/>
            <person name="Sun Q."/>
            <person name="Zhang L."/>
            <person name="Zhou B."/>
            <person name="Peng R."/>
            <person name="Zhang X."/>
            <person name="Liu F."/>
        </authorList>
    </citation>
    <scope>NUCLEOTIDE SEQUENCE [LARGE SCALE GENOMIC DNA]</scope>
    <source>
        <strain evidence="3">cv. PA1801</strain>
    </source>
</reference>
<dbReference type="EMBL" id="SMMG02000007">
    <property type="protein sequence ID" value="KAA3467351.1"/>
    <property type="molecule type" value="Genomic_DNA"/>
</dbReference>
<dbReference type="Pfam" id="PF07727">
    <property type="entry name" value="RVT_2"/>
    <property type="match status" value="1"/>
</dbReference>
<evidence type="ECO:0000313" key="3">
    <source>
        <dbReference type="Proteomes" id="UP000325315"/>
    </source>
</evidence>
<dbReference type="Proteomes" id="UP000325315">
    <property type="component" value="Unassembled WGS sequence"/>
</dbReference>
<feature type="domain" description="Reverse transcriptase Ty1/copia-type" evidence="1">
    <location>
        <begin position="1"/>
        <end position="80"/>
    </location>
</feature>
<protein>
    <submittedName>
        <fullName evidence="2">Retrovirus-related Pol polyprotein from transposon TNT 1-94</fullName>
    </submittedName>
</protein>